<name>A0A7W9GCZ7_9ACTN</name>
<evidence type="ECO:0000313" key="3">
    <source>
        <dbReference type="Proteomes" id="UP000579153"/>
    </source>
</evidence>
<dbReference type="RefSeq" id="WP_185074803.1">
    <property type="nucleotide sequence ID" value="NZ_JACHMB010000001.1"/>
</dbReference>
<comment type="caution">
    <text evidence="2">The sequence shown here is derived from an EMBL/GenBank/DDBJ whole genome shotgun (WGS) entry which is preliminary data.</text>
</comment>
<dbReference type="Proteomes" id="UP000579153">
    <property type="component" value="Unassembled WGS sequence"/>
</dbReference>
<dbReference type="EMBL" id="JACHMB010000001">
    <property type="protein sequence ID" value="MBB5781517.1"/>
    <property type="molecule type" value="Genomic_DNA"/>
</dbReference>
<protein>
    <submittedName>
        <fullName evidence="2">Uncharacterized protein</fullName>
    </submittedName>
</protein>
<sequence>MGALCPWHLWRSTSLPIVVTGGVLGEVSVFGWGDEELGRFATPALSTVAMARLIAKVRGEPAPEPAARSINPGHRSRDGRPATPGGPKAPPEYVWDGDGNSHVWTAKAAQEYGVERFFAVPWSPTRTPRSVLGGAVTFPSRAPTTIVLR</sequence>
<proteinExistence type="predicted"/>
<gene>
    <name evidence="2" type="ORF">HD596_008273</name>
</gene>
<feature type="region of interest" description="Disordered" evidence="1">
    <location>
        <begin position="60"/>
        <end position="96"/>
    </location>
</feature>
<evidence type="ECO:0000256" key="1">
    <source>
        <dbReference type="SAM" id="MobiDB-lite"/>
    </source>
</evidence>
<reference evidence="2 3" key="1">
    <citation type="submission" date="2020-08" db="EMBL/GenBank/DDBJ databases">
        <title>Sequencing the genomes of 1000 actinobacteria strains.</title>
        <authorList>
            <person name="Klenk H.-P."/>
        </authorList>
    </citation>
    <scope>NUCLEOTIDE SEQUENCE [LARGE SCALE GENOMIC DNA]</scope>
    <source>
        <strain evidence="2 3">DSM 45507</strain>
    </source>
</reference>
<dbReference type="AlphaFoldDB" id="A0A7W9GCZ7"/>
<accession>A0A7W9GCZ7</accession>
<evidence type="ECO:0000313" key="2">
    <source>
        <dbReference type="EMBL" id="MBB5781517.1"/>
    </source>
</evidence>
<keyword evidence="3" id="KW-1185">Reference proteome</keyword>
<organism evidence="2 3">
    <name type="scientific">Nonomuraea jabiensis</name>
    <dbReference type="NCBI Taxonomy" id="882448"/>
    <lineage>
        <taxon>Bacteria</taxon>
        <taxon>Bacillati</taxon>
        <taxon>Actinomycetota</taxon>
        <taxon>Actinomycetes</taxon>
        <taxon>Streptosporangiales</taxon>
        <taxon>Streptosporangiaceae</taxon>
        <taxon>Nonomuraea</taxon>
    </lineage>
</organism>